<dbReference type="InterPro" id="IPR051324">
    <property type="entry name" value="Stress/Tellurium_Resist"/>
</dbReference>
<dbReference type="InterPro" id="IPR003325">
    <property type="entry name" value="TerD"/>
</dbReference>
<feature type="domain" description="TerD" evidence="3">
    <location>
        <begin position="15"/>
        <end position="164"/>
    </location>
</feature>
<dbReference type="AlphaFoldDB" id="A0A1I1L8I1"/>
<evidence type="ECO:0000313" key="4">
    <source>
        <dbReference type="EMBL" id="SFC67328.1"/>
    </source>
</evidence>
<name>A0A1I1L8I1_9ACTN</name>
<keyword evidence="5" id="KW-1185">Reference proteome</keyword>
<dbReference type="Gene3D" id="2.60.60.30">
    <property type="entry name" value="sav2460 like domains"/>
    <property type="match status" value="1"/>
</dbReference>
<dbReference type="STRING" id="910347.SAMN05421773_10519"/>
<dbReference type="EMBL" id="FOLM01000005">
    <property type="protein sequence ID" value="SFC67328.1"/>
    <property type="molecule type" value="Genomic_DNA"/>
</dbReference>
<dbReference type="PANTHER" id="PTHR32097">
    <property type="entry name" value="CAMP-BINDING PROTEIN 1-RELATED"/>
    <property type="match status" value="1"/>
</dbReference>
<feature type="region of interest" description="Disordered" evidence="2">
    <location>
        <begin position="43"/>
        <end position="66"/>
    </location>
</feature>
<dbReference type="PANTHER" id="PTHR32097:SF4">
    <property type="entry name" value="GENERAL STRESS PROTEIN 16U"/>
    <property type="match status" value="1"/>
</dbReference>
<dbReference type="Pfam" id="PF02342">
    <property type="entry name" value="TerD"/>
    <property type="match status" value="1"/>
</dbReference>
<accession>A0A1I1L8I1</accession>
<evidence type="ECO:0000256" key="1">
    <source>
        <dbReference type="ARBA" id="ARBA00008775"/>
    </source>
</evidence>
<dbReference type="Proteomes" id="UP000199207">
    <property type="component" value="Unassembled WGS sequence"/>
</dbReference>
<proteinExistence type="inferred from homology"/>
<gene>
    <name evidence="4" type="ORF">SAMN05421773_10519</name>
</gene>
<evidence type="ECO:0000259" key="3">
    <source>
        <dbReference type="Pfam" id="PF02342"/>
    </source>
</evidence>
<sequence>MLALGTPVLRAEAHWPARGGGAAQARPRLSVLLLGPAGRVRGPEDFVAGPRTQHPSGQVRRLPPPAGGPPLDAVQLALAGLAPDVQRLVLAVDAGGALLASAGPLRLLLRDAAGGEVGELPLAVVSPRDTALVCGEVSRGGAGWMFRATRRGFPGGAAELAAAFGAVPGGGTPPGGAPARGGHPPPAPRDTTPVPQPDPAFTLPPQGPQFRPGHAGP</sequence>
<reference evidence="4 5" key="1">
    <citation type="submission" date="2016-10" db="EMBL/GenBank/DDBJ databases">
        <authorList>
            <person name="de Groot N.N."/>
        </authorList>
    </citation>
    <scope>NUCLEOTIDE SEQUENCE [LARGE SCALE GENOMIC DNA]</scope>
    <source>
        <strain evidence="4 5">CGMCC 4.5739</strain>
    </source>
</reference>
<protein>
    <submittedName>
        <fullName evidence="4">Stress response protein SCP2</fullName>
    </submittedName>
</protein>
<organism evidence="4 5">
    <name type="scientific">Streptomyces aidingensis</name>
    <dbReference type="NCBI Taxonomy" id="910347"/>
    <lineage>
        <taxon>Bacteria</taxon>
        <taxon>Bacillati</taxon>
        <taxon>Actinomycetota</taxon>
        <taxon>Actinomycetes</taxon>
        <taxon>Kitasatosporales</taxon>
        <taxon>Streptomycetaceae</taxon>
        <taxon>Streptomyces</taxon>
    </lineage>
</organism>
<evidence type="ECO:0000256" key="2">
    <source>
        <dbReference type="SAM" id="MobiDB-lite"/>
    </source>
</evidence>
<evidence type="ECO:0000313" key="5">
    <source>
        <dbReference type="Proteomes" id="UP000199207"/>
    </source>
</evidence>
<feature type="compositionally biased region" description="Pro residues" evidence="2">
    <location>
        <begin position="183"/>
        <end position="198"/>
    </location>
</feature>
<feature type="region of interest" description="Disordered" evidence="2">
    <location>
        <begin position="166"/>
        <end position="217"/>
    </location>
</feature>
<comment type="similarity">
    <text evidence="1">Belongs to the CAPAB/TerDEXZ family.</text>
</comment>